<dbReference type="Pfam" id="PF01636">
    <property type="entry name" value="APH"/>
    <property type="match status" value="1"/>
</dbReference>
<dbReference type="InterPro" id="IPR002575">
    <property type="entry name" value="Aminoglycoside_PTrfase"/>
</dbReference>
<dbReference type="Gene3D" id="3.90.1200.10">
    <property type="match status" value="1"/>
</dbReference>
<feature type="domain" description="Aminoglycoside phosphotransferase" evidence="1">
    <location>
        <begin position="23"/>
        <end position="217"/>
    </location>
</feature>
<name>A0ABT3ABN9_9ALTE</name>
<reference evidence="2 3" key="1">
    <citation type="submission" date="2022-10" db="EMBL/GenBank/DDBJ databases">
        <title>Aestuariibacter sp. AA17 isolated from Montipora capitata coral fragment.</title>
        <authorList>
            <person name="Emsley S.A."/>
            <person name="Pfannmuller K.M."/>
            <person name="Loughran R.M."/>
            <person name="Shlafstein M."/>
            <person name="Papke E."/>
            <person name="Saw J.H."/>
            <person name="Ushijima B."/>
            <person name="Videau P."/>
        </authorList>
    </citation>
    <scope>NUCLEOTIDE SEQUENCE [LARGE SCALE GENOMIC DNA]</scope>
    <source>
        <strain evidence="2 3">AA17</strain>
    </source>
</reference>
<protein>
    <submittedName>
        <fullName evidence="2">Phosphotransferase</fullName>
    </submittedName>
</protein>
<sequence length="270" mass="30772">MVSSGTILKELHQARFVSDNAAITSIASGAINRSYQLVDGNMRYFVKTFALNEVVNKNRSQLYDMQTSIASLGMTPTPVYLSDNQTFQVDEWCDVITLKHASINRTAWMQCLLSSMLRTHALEMTIPPLLLVDNWRHYLRFLTPESQRALQTSFDYHAALVDSHWARLPLVVCHNDLADFHVSTTGLIFDWEYAGIGAPMYDIASCFDINGFSDNEKNWFLKGYAKERGMEPAILEQESHVFSELVQFTNQLWYAATQARQHDMGTKTEP</sequence>
<evidence type="ECO:0000313" key="3">
    <source>
        <dbReference type="Proteomes" id="UP001652504"/>
    </source>
</evidence>
<gene>
    <name evidence="2" type="ORF">OE749_15430</name>
</gene>
<evidence type="ECO:0000259" key="1">
    <source>
        <dbReference type="Pfam" id="PF01636"/>
    </source>
</evidence>
<dbReference type="EMBL" id="JAOWKX010000008">
    <property type="protein sequence ID" value="MCV2886084.1"/>
    <property type="molecule type" value="Genomic_DNA"/>
</dbReference>
<evidence type="ECO:0000313" key="2">
    <source>
        <dbReference type="EMBL" id="MCV2886084.1"/>
    </source>
</evidence>
<proteinExistence type="predicted"/>
<dbReference type="Proteomes" id="UP001652504">
    <property type="component" value="Unassembled WGS sequence"/>
</dbReference>
<dbReference type="InterPro" id="IPR011009">
    <property type="entry name" value="Kinase-like_dom_sf"/>
</dbReference>
<dbReference type="RefSeq" id="WP_263713371.1">
    <property type="nucleotide sequence ID" value="NZ_JAOWKX010000008.1"/>
</dbReference>
<organism evidence="2 3">
    <name type="scientific">Fluctibacter corallii</name>
    <dbReference type="NCBI Taxonomy" id="2984329"/>
    <lineage>
        <taxon>Bacteria</taxon>
        <taxon>Pseudomonadati</taxon>
        <taxon>Pseudomonadota</taxon>
        <taxon>Gammaproteobacteria</taxon>
        <taxon>Alteromonadales</taxon>
        <taxon>Alteromonadaceae</taxon>
        <taxon>Fluctibacter</taxon>
    </lineage>
</organism>
<dbReference type="SUPFAM" id="SSF56112">
    <property type="entry name" value="Protein kinase-like (PK-like)"/>
    <property type="match status" value="1"/>
</dbReference>
<comment type="caution">
    <text evidence="2">The sequence shown here is derived from an EMBL/GenBank/DDBJ whole genome shotgun (WGS) entry which is preliminary data.</text>
</comment>
<keyword evidence="3" id="KW-1185">Reference proteome</keyword>
<accession>A0ABT3ABN9</accession>